<dbReference type="SUPFAM" id="SSF56300">
    <property type="entry name" value="Metallo-dependent phosphatases"/>
    <property type="match status" value="1"/>
</dbReference>
<evidence type="ECO:0000259" key="1">
    <source>
        <dbReference type="Pfam" id="PF00149"/>
    </source>
</evidence>
<sequence length="248" mass="28541">MKIQIISDLHREFGSMDFPMGDVDVLVLAGDIDIGTKGITWLNSLGLQIPVIYILGNHEYYKGSYPRTLHKIKEYAKNSNIHVLENEYIDIGDIRFHGTTLWTDFSLFGPARTYGILCQDKMNDYKRIRKDPQFSKLRSIDTYEIHQKARFWLEDSLKHSAAKSNIVVTHHAPSIQSVPAAYKDDPISSAYASDLEEMIDNYQPHYWIHGHIHSPCQYNIGNTTIVCNPHGYIDEPYNGYHKELVIEL</sequence>
<keyword evidence="3" id="KW-1185">Reference proteome</keyword>
<dbReference type="RefSeq" id="WP_148921310.1">
    <property type="nucleotide sequence ID" value="NZ_VTAV01000029.1"/>
</dbReference>
<reference evidence="2 3" key="1">
    <citation type="submission" date="2019-08" db="EMBL/GenBank/DDBJ databases">
        <title>Phlebobacter frassis gen. nov. sp. nov., a new member of family Sphingobacteriaceae isolated from sand fly rearing media.</title>
        <authorList>
            <person name="Kakumanu M.L."/>
            <person name="Marayati B.F."/>
            <person name="Wada-Katsumata A."/>
            <person name="Wasserberg G."/>
            <person name="Schal C."/>
            <person name="Apperson C.S."/>
            <person name="Ponnusamy L."/>
        </authorList>
    </citation>
    <scope>NUCLEOTIDE SEQUENCE [LARGE SCALE GENOMIC DNA]</scope>
    <source>
        <strain evidence="2 3">SSI9</strain>
    </source>
</reference>
<evidence type="ECO:0000313" key="3">
    <source>
        <dbReference type="Proteomes" id="UP000322362"/>
    </source>
</evidence>
<accession>A0A5D4GXB3</accession>
<evidence type="ECO:0000313" key="2">
    <source>
        <dbReference type="EMBL" id="TYR31200.1"/>
    </source>
</evidence>
<organism evidence="2 3">
    <name type="scientific">Sphingobacterium phlebotomi</name>
    <dbReference type="NCBI Taxonomy" id="2605433"/>
    <lineage>
        <taxon>Bacteria</taxon>
        <taxon>Pseudomonadati</taxon>
        <taxon>Bacteroidota</taxon>
        <taxon>Sphingobacteriia</taxon>
        <taxon>Sphingobacteriales</taxon>
        <taxon>Sphingobacteriaceae</taxon>
        <taxon>Sphingobacterium</taxon>
    </lineage>
</organism>
<dbReference type="EMBL" id="VTAV01000029">
    <property type="protein sequence ID" value="TYR31200.1"/>
    <property type="molecule type" value="Genomic_DNA"/>
</dbReference>
<dbReference type="Gene3D" id="3.60.21.10">
    <property type="match status" value="1"/>
</dbReference>
<comment type="caution">
    <text evidence="2">The sequence shown here is derived from an EMBL/GenBank/DDBJ whole genome shotgun (WGS) entry which is preliminary data.</text>
</comment>
<gene>
    <name evidence="2" type="ORF">FXV77_21515</name>
</gene>
<name>A0A5D4GXB3_9SPHI</name>
<dbReference type="GO" id="GO:0016787">
    <property type="term" value="F:hydrolase activity"/>
    <property type="evidence" value="ECO:0007669"/>
    <property type="project" value="InterPro"/>
</dbReference>
<dbReference type="Pfam" id="PF00149">
    <property type="entry name" value="Metallophos"/>
    <property type="match status" value="1"/>
</dbReference>
<dbReference type="Proteomes" id="UP000322362">
    <property type="component" value="Unassembled WGS sequence"/>
</dbReference>
<dbReference type="InterPro" id="IPR029052">
    <property type="entry name" value="Metallo-depent_PP-like"/>
</dbReference>
<protein>
    <submittedName>
        <fullName evidence="2">Phosphoesterase</fullName>
    </submittedName>
</protein>
<dbReference type="AlphaFoldDB" id="A0A5D4GXB3"/>
<feature type="domain" description="Calcineurin-like phosphoesterase" evidence="1">
    <location>
        <begin position="1"/>
        <end position="215"/>
    </location>
</feature>
<dbReference type="InterPro" id="IPR004843">
    <property type="entry name" value="Calcineurin-like_PHP"/>
</dbReference>
<dbReference type="PANTHER" id="PTHR37844:SF2">
    <property type="entry name" value="SER_THR PROTEIN PHOSPHATASE SUPERFAMILY (AFU_ORTHOLOGUE AFUA_1G14840)"/>
    <property type="match status" value="1"/>
</dbReference>
<proteinExistence type="predicted"/>
<dbReference type="PANTHER" id="PTHR37844">
    <property type="entry name" value="SER/THR PROTEIN PHOSPHATASE SUPERFAMILY (AFU_ORTHOLOGUE AFUA_1G14840)"/>
    <property type="match status" value="1"/>
</dbReference>